<name>A0ABU2M004_9ACTN</name>
<reference evidence="3" key="1">
    <citation type="submission" date="2023-07" db="EMBL/GenBank/DDBJ databases">
        <title>30 novel species of actinomycetes from the DSMZ collection.</title>
        <authorList>
            <person name="Nouioui I."/>
        </authorList>
    </citation>
    <scope>NUCLEOTIDE SEQUENCE [LARGE SCALE GENOMIC DNA]</scope>
    <source>
        <strain evidence="3">DSM 44918</strain>
    </source>
</reference>
<accession>A0ABU2M004</accession>
<evidence type="ECO:0000313" key="2">
    <source>
        <dbReference type="EMBL" id="MDT0323166.1"/>
    </source>
</evidence>
<comment type="caution">
    <text evidence="2">The sequence shown here is derived from an EMBL/GenBank/DDBJ whole genome shotgun (WGS) entry which is preliminary data.</text>
</comment>
<dbReference type="Proteomes" id="UP001183420">
    <property type="component" value="Unassembled WGS sequence"/>
</dbReference>
<dbReference type="EMBL" id="JAVREM010000089">
    <property type="protein sequence ID" value="MDT0323166.1"/>
    <property type="molecule type" value="Genomic_DNA"/>
</dbReference>
<feature type="region of interest" description="Disordered" evidence="1">
    <location>
        <begin position="562"/>
        <end position="591"/>
    </location>
</feature>
<sequence length="591" mass="64349">MTHDVGAWHGMLIERADERDLTKALMKDAALWSQDALTSARGSVVHDAERTARLLAAWAQVIAAGTKTVTPLFADTHESWARLGADLATAADQGLVGLLEKAARRCATDLEPQDRAKVLARLATGVSPLIRLAGGLDDLLEAAALHRACVAGVEAGWLAAATWIVCALSENAQNARVSTLAADRVGHLIDAGRGADLWHTWSRVAASMMSTAFLKEMAPQDVGLRGYPAGLWQRAVEAVHASDDRQIEDALAEFRAQQRDIQSTLCFELAMAIAAHRALPSSREARRAAGGERDSQDEALRSAVGDVLGKLPDDVVERTGRMHALSRRAVLAYIDADRETLAAVVDRVATWDDDPGRRPYSLPRFRFAARQALSLGNDLLRLAEESGVHITNPEAADLAAPLVDRHAPHELQQGAQQLLAAVKTAGKEGVDFDQDAAESSAGLVAFAALAAGVTQHPRLRLARERVRLNLIKEIRESEAKALRIPDREMVTEVSDVEALAFLEDLYGPDLPLPRDPHERAVWEHDIVAIIQQHLLEWPADATSPQQRRTLDIRIKNVLRAAAGTLQRTPPDRSAVVRKQPKKSSKRKRKGK</sequence>
<gene>
    <name evidence="2" type="ORF">RNC47_33145</name>
</gene>
<evidence type="ECO:0000256" key="1">
    <source>
        <dbReference type="SAM" id="MobiDB-lite"/>
    </source>
</evidence>
<proteinExistence type="predicted"/>
<protein>
    <submittedName>
        <fullName evidence="2">Uncharacterized protein</fullName>
    </submittedName>
</protein>
<evidence type="ECO:0000313" key="3">
    <source>
        <dbReference type="Proteomes" id="UP001183420"/>
    </source>
</evidence>
<dbReference type="RefSeq" id="WP_311604237.1">
    <property type="nucleotide sequence ID" value="NZ_JAVREM010000089.1"/>
</dbReference>
<feature type="compositionally biased region" description="Basic residues" evidence="1">
    <location>
        <begin position="578"/>
        <end position="591"/>
    </location>
</feature>
<organism evidence="2 3">
    <name type="scientific">Streptomyces millisiae</name>
    <dbReference type="NCBI Taxonomy" id="3075542"/>
    <lineage>
        <taxon>Bacteria</taxon>
        <taxon>Bacillati</taxon>
        <taxon>Actinomycetota</taxon>
        <taxon>Actinomycetes</taxon>
        <taxon>Kitasatosporales</taxon>
        <taxon>Streptomycetaceae</taxon>
        <taxon>Streptomyces</taxon>
    </lineage>
</organism>
<keyword evidence="3" id="KW-1185">Reference proteome</keyword>